<gene>
    <name evidence="6" type="ORF">ACFSJT_19510</name>
</gene>
<proteinExistence type="predicted"/>
<keyword evidence="7" id="KW-1185">Reference proteome</keyword>
<dbReference type="SUPFAM" id="SSF46689">
    <property type="entry name" value="Homeodomain-like"/>
    <property type="match status" value="1"/>
</dbReference>
<reference evidence="7" key="1">
    <citation type="journal article" date="2019" name="Int. J. Syst. Evol. Microbiol.">
        <title>The Global Catalogue of Microorganisms (GCM) 10K type strain sequencing project: providing services to taxonomists for standard genome sequencing and annotation.</title>
        <authorList>
            <consortium name="The Broad Institute Genomics Platform"/>
            <consortium name="The Broad Institute Genome Sequencing Center for Infectious Disease"/>
            <person name="Wu L."/>
            <person name="Ma J."/>
        </authorList>
    </citation>
    <scope>NUCLEOTIDE SEQUENCE [LARGE SCALE GENOMIC DNA]</scope>
    <source>
        <strain evidence="7">DT92</strain>
    </source>
</reference>
<evidence type="ECO:0000256" key="3">
    <source>
        <dbReference type="ARBA" id="ARBA00023163"/>
    </source>
</evidence>
<evidence type="ECO:0000256" key="4">
    <source>
        <dbReference type="SAM" id="Phobius"/>
    </source>
</evidence>
<sequence length="313" mass="36690">MTICVEITMYFLLKTTTNPALHYLPVKFDFLTLTFLFFYANETAGIRINSKIKYYIPAIIEIIVLTIAFSVVSTNSDYHDFLQKKGFDLYLRTFSSIYIIIFSLLIIRIILQHKKLLSIHFSDTKFKSLQWLIVFCIGCIVLNIFRHLYHTFQVKTEFVENTYFSLSLFLLYYITIASLVQININNVIPSQANVEEEQRELEKIMRQIKHNLLENKSYLDPNINLKNFAKSIGIPERNVSKAINRINNKNFSNYINYYRVEEFKRLIASEAYKKYSISAIANEVGFSSRASFYKNFKEIEGVSPTSYFKDIVV</sequence>
<accession>A0ABW5B1W4</accession>
<dbReference type="RefSeq" id="WP_378322025.1">
    <property type="nucleotide sequence ID" value="NZ_JBHUHY010000033.1"/>
</dbReference>
<dbReference type="InterPro" id="IPR009057">
    <property type="entry name" value="Homeodomain-like_sf"/>
</dbReference>
<feature type="domain" description="HTH araC/xylS-type" evidence="5">
    <location>
        <begin position="202"/>
        <end position="310"/>
    </location>
</feature>
<name>A0ABW5B1W4_9FLAO</name>
<dbReference type="EMBL" id="JBHUHY010000033">
    <property type="protein sequence ID" value="MFD2188998.1"/>
    <property type="molecule type" value="Genomic_DNA"/>
</dbReference>
<comment type="caution">
    <text evidence="6">The sequence shown here is derived from an EMBL/GenBank/DDBJ whole genome shotgun (WGS) entry which is preliminary data.</text>
</comment>
<keyword evidence="2" id="KW-0238">DNA-binding</keyword>
<evidence type="ECO:0000313" key="6">
    <source>
        <dbReference type="EMBL" id="MFD2188998.1"/>
    </source>
</evidence>
<evidence type="ECO:0000256" key="2">
    <source>
        <dbReference type="ARBA" id="ARBA00023125"/>
    </source>
</evidence>
<keyword evidence="1" id="KW-0805">Transcription regulation</keyword>
<feature type="transmembrane region" description="Helical" evidence="4">
    <location>
        <begin position="131"/>
        <end position="149"/>
    </location>
</feature>
<keyword evidence="4" id="KW-1133">Transmembrane helix</keyword>
<dbReference type="Pfam" id="PF12833">
    <property type="entry name" value="HTH_18"/>
    <property type="match status" value="1"/>
</dbReference>
<protein>
    <submittedName>
        <fullName evidence="6">Helix-turn-helix domain-containing protein</fullName>
    </submittedName>
</protein>
<evidence type="ECO:0000313" key="7">
    <source>
        <dbReference type="Proteomes" id="UP001597344"/>
    </source>
</evidence>
<feature type="transmembrane region" description="Helical" evidence="4">
    <location>
        <begin position="93"/>
        <end position="111"/>
    </location>
</feature>
<evidence type="ECO:0000256" key="1">
    <source>
        <dbReference type="ARBA" id="ARBA00023015"/>
    </source>
</evidence>
<feature type="transmembrane region" description="Helical" evidence="4">
    <location>
        <begin position="20"/>
        <end position="40"/>
    </location>
</feature>
<dbReference type="PANTHER" id="PTHR43280">
    <property type="entry name" value="ARAC-FAMILY TRANSCRIPTIONAL REGULATOR"/>
    <property type="match status" value="1"/>
</dbReference>
<feature type="transmembrane region" description="Helical" evidence="4">
    <location>
        <begin position="161"/>
        <end position="180"/>
    </location>
</feature>
<organism evidence="6 7">
    <name type="scientific">Aquimarina celericrescens</name>
    <dbReference type="NCBI Taxonomy" id="1964542"/>
    <lineage>
        <taxon>Bacteria</taxon>
        <taxon>Pseudomonadati</taxon>
        <taxon>Bacteroidota</taxon>
        <taxon>Flavobacteriia</taxon>
        <taxon>Flavobacteriales</taxon>
        <taxon>Flavobacteriaceae</taxon>
        <taxon>Aquimarina</taxon>
    </lineage>
</organism>
<evidence type="ECO:0000259" key="5">
    <source>
        <dbReference type="PROSITE" id="PS01124"/>
    </source>
</evidence>
<keyword evidence="3" id="KW-0804">Transcription</keyword>
<dbReference type="PROSITE" id="PS01124">
    <property type="entry name" value="HTH_ARAC_FAMILY_2"/>
    <property type="match status" value="1"/>
</dbReference>
<dbReference type="Proteomes" id="UP001597344">
    <property type="component" value="Unassembled WGS sequence"/>
</dbReference>
<dbReference type="PANTHER" id="PTHR43280:SF29">
    <property type="entry name" value="ARAC-FAMILY TRANSCRIPTIONAL REGULATOR"/>
    <property type="match status" value="1"/>
</dbReference>
<dbReference type="SMART" id="SM00342">
    <property type="entry name" value="HTH_ARAC"/>
    <property type="match status" value="1"/>
</dbReference>
<dbReference type="Gene3D" id="1.10.10.60">
    <property type="entry name" value="Homeodomain-like"/>
    <property type="match status" value="1"/>
</dbReference>
<keyword evidence="4" id="KW-0812">Transmembrane</keyword>
<dbReference type="InterPro" id="IPR018060">
    <property type="entry name" value="HTH_AraC"/>
</dbReference>
<keyword evidence="4" id="KW-0472">Membrane</keyword>
<feature type="transmembrane region" description="Helical" evidence="4">
    <location>
        <begin position="52"/>
        <end position="73"/>
    </location>
</feature>